<dbReference type="Gene3D" id="3.80.10.10">
    <property type="entry name" value="Ribonuclease Inhibitor"/>
    <property type="match status" value="1"/>
</dbReference>
<evidence type="ECO:0000313" key="2">
    <source>
        <dbReference type="Proteomes" id="UP000541154"/>
    </source>
</evidence>
<proteinExistence type="predicted"/>
<dbReference type="InterPro" id="IPR032675">
    <property type="entry name" value="LRR_dom_sf"/>
</dbReference>
<comment type="caution">
    <text evidence="1">The sequence shown here is derived from an EMBL/GenBank/DDBJ whole genome shotgun (WGS) entry which is preliminary data.</text>
</comment>
<accession>A0A8H5ZXN0</accession>
<name>A0A8H5ZXN0_PETAA</name>
<dbReference type="AlphaFoldDB" id="A0A8H5ZXN0"/>
<organism evidence="1 2">
    <name type="scientific">Petromyces alliaceus</name>
    <name type="common">Aspergillus alliaceus</name>
    <dbReference type="NCBI Taxonomy" id="209559"/>
    <lineage>
        <taxon>Eukaryota</taxon>
        <taxon>Fungi</taxon>
        <taxon>Dikarya</taxon>
        <taxon>Ascomycota</taxon>
        <taxon>Pezizomycotina</taxon>
        <taxon>Eurotiomycetes</taxon>
        <taxon>Eurotiomycetidae</taxon>
        <taxon>Eurotiales</taxon>
        <taxon>Aspergillaceae</taxon>
        <taxon>Aspergillus</taxon>
        <taxon>Aspergillus subgen. Circumdati</taxon>
    </lineage>
</organism>
<evidence type="ECO:0000313" key="1">
    <source>
        <dbReference type="EMBL" id="KAF5856960.1"/>
    </source>
</evidence>
<dbReference type="EMBL" id="SPNV01000285">
    <property type="protein sequence ID" value="KAF5856960.1"/>
    <property type="molecule type" value="Genomic_DNA"/>
</dbReference>
<reference evidence="1 2" key="1">
    <citation type="submission" date="2019-04" db="EMBL/GenBank/DDBJ databases">
        <title>Aspergillus burnettii sp. nov., novel species from soil in southeast Queensland.</title>
        <authorList>
            <person name="Gilchrist C.L.M."/>
            <person name="Pitt J.I."/>
            <person name="Lange L."/>
            <person name="Lacey H.J."/>
            <person name="Vuong D."/>
            <person name="Midgley D.J."/>
            <person name="Greenfield P."/>
            <person name="Bradbury M."/>
            <person name="Lacey E."/>
            <person name="Busk P.K."/>
            <person name="Pilgaard B."/>
            <person name="Chooi Y.H."/>
            <person name="Piggott A.M."/>
        </authorList>
    </citation>
    <scope>NUCLEOTIDE SEQUENCE [LARGE SCALE GENOMIC DNA]</scope>
    <source>
        <strain evidence="1 2">FRR 5400</strain>
    </source>
</reference>
<dbReference type="Proteomes" id="UP000541154">
    <property type="component" value="Unassembled WGS sequence"/>
</dbReference>
<gene>
    <name evidence="1" type="ORF">ETB97_006466</name>
</gene>
<keyword evidence="2" id="KW-1185">Reference proteome</keyword>
<sequence>MPSLLDLPMELLVQIIQETIPVDFEAAALSCKAMFAASAPFRAQYTRQRKRFRNFRFSRKVEENPEGAEEPGLGDHWDEITQETGIKIVTTRELLEQIALDPSVAQYIRFIDLREHEEDEEAINALDAEVPRTLRDLVLTSPFIEAVRGNPDDWIGGIKVSGLDADVFLLTLLPQVREIALRPRWDEIDLSNERLSSVLNLVTHRASHPEAFPDAPLSRLSVVHPSRDMGYEEKSPLTPFVPFLAINSVSEVYLGSCVLKDDGYTGFAFVPMVECYSANLRKLSLEFSVAGPEELSQLLSRIPNLEIFEFSHETKWHGCGHNWNVGAILDTVQDTCAKTLKELSVTTYTDWGDIGATLVDMTRFQKLAVLELDVAMLCGPPYDPSMRDLEGDELESVGSPAWPKLIALLPASIEKFNLYLSTFDEDHLKCISHLIEGLSDARTTKLPHLDNLSLYVRMDSLRIPDMALEILDAAKRSGFSILKFATSTPLL</sequence>
<evidence type="ECO:0008006" key="3">
    <source>
        <dbReference type="Google" id="ProtNLM"/>
    </source>
</evidence>
<protein>
    <recommendedName>
        <fullName evidence="3">F-box domain-containing protein</fullName>
    </recommendedName>
</protein>